<keyword evidence="1" id="KW-1185">Reference proteome</keyword>
<protein>
    <submittedName>
        <fullName evidence="2">Uncharacterized protein</fullName>
    </submittedName>
</protein>
<sequence length="53" mass="5740">MSDVTDTVNDPAFNSSTITSSQRLEVNASQQQMVAALLKIKSKARGQIFQVQG</sequence>
<evidence type="ECO:0000313" key="2">
    <source>
        <dbReference type="WBParaSite" id="MBELARI_LOCUS12060"/>
    </source>
</evidence>
<dbReference type="Proteomes" id="UP000887575">
    <property type="component" value="Unassembled WGS sequence"/>
</dbReference>
<dbReference type="AlphaFoldDB" id="A0AAF3EDL2"/>
<evidence type="ECO:0000313" key="1">
    <source>
        <dbReference type="Proteomes" id="UP000887575"/>
    </source>
</evidence>
<accession>A0AAF3EDL2</accession>
<name>A0AAF3EDL2_9BILA</name>
<dbReference type="WBParaSite" id="MBELARI_LOCUS12060">
    <property type="protein sequence ID" value="MBELARI_LOCUS12060"/>
    <property type="gene ID" value="MBELARI_LOCUS12060"/>
</dbReference>
<proteinExistence type="predicted"/>
<organism evidence="1 2">
    <name type="scientific">Mesorhabditis belari</name>
    <dbReference type="NCBI Taxonomy" id="2138241"/>
    <lineage>
        <taxon>Eukaryota</taxon>
        <taxon>Metazoa</taxon>
        <taxon>Ecdysozoa</taxon>
        <taxon>Nematoda</taxon>
        <taxon>Chromadorea</taxon>
        <taxon>Rhabditida</taxon>
        <taxon>Rhabditina</taxon>
        <taxon>Rhabditomorpha</taxon>
        <taxon>Rhabditoidea</taxon>
        <taxon>Rhabditidae</taxon>
        <taxon>Mesorhabditinae</taxon>
        <taxon>Mesorhabditis</taxon>
    </lineage>
</organism>
<reference evidence="2" key="1">
    <citation type="submission" date="2024-02" db="UniProtKB">
        <authorList>
            <consortium name="WormBaseParasite"/>
        </authorList>
    </citation>
    <scope>IDENTIFICATION</scope>
</reference>